<protein>
    <submittedName>
        <fullName evidence="5">Long-chain fatty acid--CoA ligase</fullName>
    </submittedName>
</protein>
<dbReference type="PANTHER" id="PTHR24096">
    <property type="entry name" value="LONG-CHAIN-FATTY-ACID--COA LIGASE"/>
    <property type="match status" value="1"/>
</dbReference>
<dbReference type="SUPFAM" id="SSF56801">
    <property type="entry name" value="Acetyl-CoA synthetase-like"/>
    <property type="match status" value="1"/>
</dbReference>
<organism evidence="5 6">
    <name type="scientific">Streptomyces botrytidirepellens</name>
    <dbReference type="NCBI Taxonomy" id="2486417"/>
    <lineage>
        <taxon>Bacteria</taxon>
        <taxon>Bacillati</taxon>
        <taxon>Actinomycetota</taxon>
        <taxon>Actinomycetes</taxon>
        <taxon>Kitasatosporales</taxon>
        <taxon>Streptomycetaceae</taxon>
        <taxon>Streptomyces</taxon>
    </lineage>
</organism>
<dbReference type="InterPro" id="IPR045851">
    <property type="entry name" value="AMP-bd_C_sf"/>
</dbReference>
<dbReference type="PROSITE" id="PS00455">
    <property type="entry name" value="AMP_BINDING"/>
    <property type="match status" value="1"/>
</dbReference>
<keyword evidence="6" id="KW-1185">Reference proteome</keyword>
<feature type="domain" description="AMP-dependent synthetase/ligase" evidence="3">
    <location>
        <begin position="16"/>
        <end position="414"/>
    </location>
</feature>
<dbReference type="Gene3D" id="3.30.300.30">
    <property type="match status" value="1"/>
</dbReference>
<dbReference type="Gene3D" id="3.40.50.12780">
    <property type="entry name" value="N-terminal domain of ligase-like"/>
    <property type="match status" value="1"/>
</dbReference>
<keyword evidence="2 5" id="KW-0436">Ligase</keyword>
<comment type="caution">
    <text evidence="5">The sequence shown here is derived from an EMBL/GenBank/DDBJ whole genome shotgun (WGS) entry which is preliminary data.</text>
</comment>
<dbReference type="InterPro" id="IPR000873">
    <property type="entry name" value="AMP-dep_synth/lig_dom"/>
</dbReference>
<feature type="domain" description="AMP-binding enzyme C-terminal" evidence="4">
    <location>
        <begin position="464"/>
        <end position="539"/>
    </location>
</feature>
<dbReference type="InterPro" id="IPR020845">
    <property type="entry name" value="AMP-binding_CS"/>
</dbReference>
<dbReference type="AlphaFoldDB" id="A0A3M8SGE5"/>
<dbReference type="Proteomes" id="UP000275401">
    <property type="component" value="Unassembled WGS sequence"/>
</dbReference>
<evidence type="ECO:0000313" key="6">
    <source>
        <dbReference type="Proteomes" id="UP000275401"/>
    </source>
</evidence>
<dbReference type="Pfam" id="PF00501">
    <property type="entry name" value="AMP-binding"/>
    <property type="match status" value="1"/>
</dbReference>
<evidence type="ECO:0000256" key="2">
    <source>
        <dbReference type="ARBA" id="ARBA00022598"/>
    </source>
</evidence>
<reference evidence="5 6" key="1">
    <citation type="submission" date="2018-11" db="EMBL/GenBank/DDBJ databases">
        <title>The Potential of Streptomyces as Biocontrol Agents against the Tomato grey mould, Botrytis cinerea (Gray mold) Frontiers in Microbiology.</title>
        <authorList>
            <person name="Li D."/>
        </authorList>
    </citation>
    <scope>NUCLEOTIDE SEQUENCE [LARGE SCALE GENOMIC DNA]</scope>
    <source>
        <strain evidence="5 6">NEAU-LD23</strain>
    </source>
</reference>
<dbReference type="EMBL" id="RIBZ01000881">
    <property type="protein sequence ID" value="RNF78244.1"/>
    <property type="molecule type" value="Genomic_DNA"/>
</dbReference>
<sequence>MPTSLDYPELTVGELFTAAAQLYGDRTAVVDGEEQFTFTQLHERSAAFAHGVRDAGVREGDVVLLHLSNSVWFLVGYYGALLAGATVSLANPLQPAPQLRAQLLDTGAALAISHPAHVATLLEAGAGSALRTVVVVPPSACAPSDEHPPAGDGMVALADFVAGRAGVPPQASVTAGAVAHIAYTGGTTGVSKGVRVLHRNVVANVTQMTAWRAAHLVTTAEDGSLRLCPIAGLHDAGVRPGHAVTVVVSPLFHAHALINMNFLLLCGTTIVLTGRFSPERLLEAIERHRATYLTGSPTMWHALLDSPEMSDRDLSSVWGISSGAAPIDPATLRDLETAFPTAVVSEGYGLTEGTCLVTAGPLLRSAERKLGSVGLPVIDTTVEARPVIGGEAALGPNDVGELWVRGPQVTAGYLNQPEATAEQFVGGWLRTGDLGYVDEDGFVFISGRAKEMLIYKGYNVYPRELEDVLHSHPDVGTAAVVGRSVAHVGQEPIAFVVPRPGVAVDPDDVMAYVAERVLPYKKIRAVHVVDTLPTTAAGKILKAELRAS</sequence>
<accession>A0A3M8SGE5</accession>
<evidence type="ECO:0000259" key="4">
    <source>
        <dbReference type="Pfam" id="PF13193"/>
    </source>
</evidence>
<dbReference type="GO" id="GO:0016405">
    <property type="term" value="F:CoA-ligase activity"/>
    <property type="evidence" value="ECO:0007669"/>
    <property type="project" value="TreeGrafter"/>
</dbReference>
<dbReference type="InterPro" id="IPR042099">
    <property type="entry name" value="ANL_N_sf"/>
</dbReference>
<evidence type="ECO:0000256" key="1">
    <source>
        <dbReference type="ARBA" id="ARBA00006432"/>
    </source>
</evidence>
<name>A0A3M8SGE5_9ACTN</name>
<proteinExistence type="inferred from homology"/>
<evidence type="ECO:0000313" key="5">
    <source>
        <dbReference type="EMBL" id="RNF78244.1"/>
    </source>
</evidence>
<evidence type="ECO:0000259" key="3">
    <source>
        <dbReference type="Pfam" id="PF00501"/>
    </source>
</evidence>
<gene>
    <name evidence="5" type="ORF">EEJ42_48960</name>
</gene>
<dbReference type="InterPro" id="IPR025110">
    <property type="entry name" value="AMP-bd_C"/>
</dbReference>
<dbReference type="PANTHER" id="PTHR24096:SF149">
    <property type="entry name" value="AMP-BINDING DOMAIN-CONTAINING PROTEIN-RELATED"/>
    <property type="match status" value="1"/>
</dbReference>
<dbReference type="Pfam" id="PF13193">
    <property type="entry name" value="AMP-binding_C"/>
    <property type="match status" value="1"/>
</dbReference>
<comment type="similarity">
    <text evidence="1">Belongs to the ATP-dependent AMP-binding enzyme family.</text>
</comment>